<dbReference type="EMBL" id="CADCXW020000343">
    <property type="protein sequence ID" value="CAD1574590.1"/>
    <property type="molecule type" value="Genomic_DNA"/>
</dbReference>
<dbReference type="PROSITE" id="PS51450">
    <property type="entry name" value="LRR"/>
    <property type="match status" value="1"/>
</dbReference>
<dbReference type="PANTHER" id="PTHR24373">
    <property type="entry name" value="SLIT RELATED LEUCINE-RICH REPEAT NEURONAL PROTEIN"/>
    <property type="match status" value="1"/>
</dbReference>
<dbReference type="InterPro" id="IPR032675">
    <property type="entry name" value="LRR_dom_sf"/>
</dbReference>
<organism evidence="5">
    <name type="scientific">Bracon brevicornis</name>
    <dbReference type="NCBI Taxonomy" id="1563983"/>
    <lineage>
        <taxon>Eukaryota</taxon>
        <taxon>Metazoa</taxon>
        <taxon>Ecdysozoa</taxon>
        <taxon>Arthropoda</taxon>
        <taxon>Hexapoda</taxon>
        <taxon>Insecta</taxon>
        <taxon>Pterygota</taxon>
        <taxon>Neoptera</taxon>
        <taxon>Endopterygota</taxon>
        <taxon>Hymenoptera</taxon>
        <taxon>Apocrita</taxon>
        <taxon>Ichneumonoidea</taxon>
        <taxon>Braconidae</taxon>
        <taxon>Braconinae</taxon>
        <taxon>Bracon</taxon>
    </lineage>
</organism>
<feature type="signal peptide" evidence="4">
    <location>
        <begin position="1"/>
        <end position="19"/>
    </location>
</feature>
<accession>A0A6V7LID8</accession>
<dbReference type="Pfam" id="PF13306">
    <property type="entry name" value="LRR_5"/>
    <property type="match status" value="1"/>
</dbReference>
<feature type="chain" id="PRO_5028453813" description="LRRCT domain-containing protein" evidence="4">
    <location>
        <begin position="20"/>
        <end position="448"/>
    </location>
</feature>
<dbReference type="InterPro" id="IPR001611">
    <property type="entry name" value="Leu-rich_rpt"/>
</dbReference>
<evidence type="ECO:0000256" key="1">
    <source>
        <dbReference type="ARBA" id="ARBA00022614"/>
    </source>
</evidence>
<dbReference type="Gene3D" id="3.80.10.10">
    <property type="entry name" value="Ribonuclease Inhibitor"/>
    <property type="match status" value="2"/>
</dbReference>
<dbReference type="PANTHER" id="PTHR24373:SF398">
    <property type="entry name" value="LEUCINE-RICH REPEAT-CONTAINING G-PROTEIN COUPLED RECEPTOR 6"/>
    <property type="match status" value="1"/>
</dbReference>
<proteinExistence type="predicted"/>
<dbReference type="GO" id="GO:0005615">
    <property type="term" value="C:extracellular space"/>
    <property type="evidence" value="ECO:0007669"/>
    <property type="project" value="TreeGrafter"/>
</dbReference>
<dbReference type="SMART" id="SM00369">
    <property type="entry name" value="LRR_TYP"/>
    <property type="match status" value="6"/>
</dbReference>
<protein>
    <recommendedName>
        <fullName evidence="6">LRRCT domain-containing protein</fullName>
    </recommendedName>
</protein>
<dbReference type="InterPro" id="IPR050328">
    <property type="entry name" value="Dev_Immune_Receptor"/>
</dbReference>
<dbReference type="Pfam" id="PF13855">
    <property type="entry name" value="LRR_8"/>
    <property type="match status" value="1"/>
</dbReference>
<dbReference type="AlphaFoldDB" id="A0A6V7LID8"/>
<keyword evidence="1" id="KW-0433">Leucine-rich repeat</keyword>
<dbReference type="InterPro" id="IPR026906">
    <property type="entry name" value="LRR_5"/>
</dbReference>
<evidence type="ECO:0008006" key="6">
    <source>
        <dbReference type="Google" id="ProtNLM"/>
    </source>
</evidence>
<evidence type="ECO:0000256" key="3">
    <source>
        <dbReference type="ARBA" id="ARBA00022737"/>
    </source>
</evidence>
<keyword evidence="3" id="KW-0677">Repeat</keyword>
<sequence>MRLILVVNVIVCCILLSHGETTDCQNKKTFIICQNSDIITSVSRDPKQYERSLTLGDANGVASNAFKDLDIQELTIVRTEAYWKPRPPHEFSLHQDSLTGLRSLTNLKLSGVGLIFEGHPLIPLCSLDVLELEDVGLTDVPSDFFARSNLTKLYMKDNDLAVIRVNAFDPLENLELLSLQDNRIRTLEPGCFDGLPKLSRLDLSYNKLILTPGIFSSLKKLNHLDLTNGVKTFDPQAFRGLPNLKQLIIPKIDIVLEPGMFQDSLRLEDIHMRKSRFQHIPKNVFNNLTSLKFLTLSFNPLKSIEPGAFAGTRVANLNLEAGYDGQVIQPGVFSNLTATKFIFWWNNHLDIKPRAFDGLKTDYLALCGNNLGKIANDTFTGAEIGKLDLRSGAIHEFEPDAFRNATIGSIIVDSYGIFATDRSNWGIPDSIRIELYHYALRKKINFPS</sequence>
<evidence type="ECO:0000313" key="5">
    <source>
        <dbReference type="EMBL" id="CAD1574590.1"/>
    </source>
</evidence>
<reference evidence="5" key="1">
    <citation type="submission" date="2020-07" db="EMBL/GenBank/DDBJ databases">
        <authorList>
            <person name="Ferguson B K."/>
        </authorList>
    </citation>
    <scope>NUCLEOTIDE SEQUENCE</scope>
    <source>
        <strain evidence="5">L06</strain>
    </source>
</reference>
<keyword evidence="2 4" id="KW-0732">Signal</keyword>
<dbReference type="GO" id="GO:0031012">
    <property type="term" value="C:extracellular matrix"/>
    <property type="evidence" value="ECO:0007669"/>
    <property type="project" value="TreeGrafter"/>
</dbReference>
<name>A0A6V7LID8_9HYME</name>
<gene>
    <name evidence="5" type="ORF">BBRV_LOCUS104241</name>
</gene>
<dbReference type="SUPFAM" id="SSF52058">
    <property type="entry name" value="L domain-like"/>
    <property type="match status" value="1"/>
</dbReference>
<evidence type="ECO:0000256" key="2">
    <source>
        <dbReference type="ARBA" id="ARBA00022729"/>
    </source>
</evidence>
<dbReference type="InterPro" id="IPR003591">
    <property type="entry name" value="Leu-rich_rpt_typical-subtyp"/>
</dbReference>
<evidence type="ECO:0000256" key="4">
    <source>
        <dbReference type="SAM" id="SignalP"/>
    </source>
</evidence>